<feature type="signal peptide" evidence="1">
    <location>
        <begin position="1"/>
        <end position="28"/>
    </location>
</feature>
<accession>A0A812N6C8</accession>
<dbReference type="InterPro" id="IPR018490">
    <property type="entry name" value="cNMP-bd_dom_sf"/>
</dbReference>
<dbReference type="InterPro" id="IPR014710">
    <property type="entry name" value="RmlC-like_jellyroll"/>
</dbReference>
<dbReference type="SUPFAM" id="SSF51206">
    <property type="entry name" value="cAMP-binding domain-like"/>
    <property type="match status" value="1"/>
</dbReference>
<proteinExistence type="predicted"/>
<keyword evidence="1" id="KW-0732">Signal</keyword>
<organism evidence="2 3">
    <name type="scientific">Symbiodinium natans</name>
    <dbReference type="NCBI Taxonomy" id="878477"/>
    <lineage>
        <taxon>Eukaryota</taxon>
        <taxon>Sar</taxon>
        <taxon>Alveolata</taxon>
        <taxon>Dinophyceae</taxon>
        <taxon>Suessiales</taxon>
        <taxon>Symbiodiniaceae</taxon>
        <taxon>Symbiodinium</taxon>
    </lineage>
</organism>
<protein>
    <submittedName>
        <fullName evidence="2">KCNH5 protein</fullName>
    </submittedName>
</protein>
<dbReference type="Gene3D" id="2.60.120.10">
    <property type="entry name" value="Jelly Rolls"/>
    <property type="match status" value="1"/>
</dbReference>
<evidence type="ECO:0000256" key="1">
    <source>
        <dbReference type="SAM" id="SignalP"/>
    </source>
</evidence>
<evidence type="ECO:0000313" key="2">
    <source>
        <dbReference type="EMBL" id="CAE7304793.1"/>
    </source>
</evidence>
<keyword evidence="3" id="KW-1185">Reference proteome</keyword>
<name>A0A812N6C8_9DINO</name>
<evidence type="ECO:0000313" key="3">
    <source>
        <dbReference type="Proteomes" id="UP000604046"/>
    </source>
</evidence>
<reference evidence="2" key="1">
    <citation type="submission" date="2021-02" db="EMBL/GenBank/DDBJ databases">
        <authorList>
            <person name="Dougan E. K."/>
            <person name="Rhodes N."/>
            <person name="Thang M."/>
            <person name="Chan C."/>
        </authorList>
    </citation>
    <scope>NUCLEOTIDE SEQUENCE</scope>
</reference>
<sequence>MLADQMRRASKVFALWLVFTAIVHHTCTMRQSTLMCTTGSMMLRVASAAAEHDGADFWMMRRFLRRNQVPMELASRIQRFVEHAHSQQQKKMSVKVLSLLSGGLMEELQCAAVITVQRLAKEAVHRFQLARGDTQFLPSQEGSYLYFIASGRMQYVRDADTQNERVDVVDKGEEGQLVQDWIGEPVMWTPFWVHVGQLTAVSECDLCAVAPKEFGEIVALVRPAEGTGCGYVRL</sequence>
<gene>
    <name evidence="2" type="primary">KCNH5</name>
    <name evidence="2" type="ORF">SNAT2548_LOCUS16022</name>
</gene>
<dbReference type="Proteomes" id="UP000604046">
    <property type="component" value="Unassembled WGS sequence"/>
</dbReference>
<comment type="caution">
    <text evidence="2">The sequence shown here is derived from an EMBL/GenBank/DDBJ whole genome shotgun (WGS) entry which is preliminary data.</text>
</comment>
<dbReference type="EMBL" id="CAJNDS010002071">
    <property type="protein sequence ID" value="CAE7304793.1"/>
    <property type="molecule type" value="Genomic_DNA"/>
</dbReference>
<dbReference type="OrthoDB" id="421226at2759"/>
<feature type="chain" id="PRO_5033052816" evidence="1">
    <location>
        <begin position="29"/>
        <end position="234"/>
    </location>
</feature>
<dbReference type="AlphaFoldDB" id="A0A812N6C8"/>